<protein>
    <submittedName>
        <fullName evidence="2">Uncharacterized protein</fullName>
    </submittedName>
</protein>
<reference evidence="3" key="1">
    <citation type="journal article" date="2013" name="G3 (Bethesda)">
        <title>Comparative genomics of a plant-pathogenic fungus, Pyrenophora tritici-repentis, reveals transduplication and the impact of repeat elements on pathogenicity and population divergence.</title>
        <authorList>
            <person name="Manning V.A."/>
            <person name="Pandelova I."/>
            <person name="Dhillon B."/>
            <person name="Wilhelm L.J."/>
            <person name="Goodwin S.B."/>
            <person name="Berlin A.M."/>
            <person name="Figueroa M."/>
            <person name="Freitag M."/>
            <person name="Hane J.K."/>
            <person name="Henrissat B."/>
            <person name="Holman W.H."/>
            <person name="Kodira C.D."/>
            <person name="Martin J."/>
            <person name="Oliver R.P."/>
            <person name="Robbertse B."/>
            <person name="Schackwitz W."/>
            <person name="Schwartz D.C."/>
            <person name="Spatafora J.W."/>
            <person name="Turgeon B.G."/>
            <person name="Yandava C."/>
            <person name="Young S."/>
            <person name="Zhou S."/>
            <person name="Zeng Q."/>
            <person name="Grigoriev I.V."/>
            <person name="Ma L.-J."/>
            <person name="Ciuffetti L.M."/>
        </authorList>
    </citation>
    <scope>NUCLEOTIDE SEQUENCE [LARGE SCALE GENOMIC DNA]</scope>
    <source>
        <strain evidence="3">Pt-1C-BFP</strain>
    </source>
</reference>
<evidence type="ECO:0000313" key="3">
    <source>
        <dbReference type="Proteomes" id="UP000001471"/>
    </source>
</evidence>
<organism evidence="2 3">
    <name type="scientific">Pyrenophora tritici-repentis (strain Pt-1C-BFP)</name>
    <name type="common">Wheat tan spot fungus</name>
    <name type="synonym">Drechslera tritici-repentis</name>
    <dbReference type="NCBI Taxonomy" id="426418"/>
    <lineage>
        <taxon>Eukaryota</taxon>
        <taxon>Fungi</taxon>
        <taxon>Dikarya</taxon>
        <taxon>Ascomycota</taxon>
        <taxon>Pezizomycotina</taxon>
        <taxon>Dothideomycetes</taxon>
        <taxon>Pleosporomycetidae</taxon>
        <taxon>Pleosporales</taxon>
        <taxon>Pleosporineae</taxon>
        <taxon>Pleosporaceae</taxon>
        <taxon>Pyrenophora</taxon>
    </lineage>
</organism>
<dbReference type="Proteomes" id="UP000001471">
    <property type="component" value="Unassembled WGS sequence"/>
</dbReference>
<evidence type="ECO:0000313" key="2">
    <source>
        <dbReference type="EMBL" id="EDU44551.1"/>
    </source>
</evidence>
<sequence>MCACVSLVRLSLCPLRSGFLSIYAYSSTISKSDGGFPHGGIPGGRTRQMTTQQLALLFNITDEDEDAIYLGMTSAEVRERLSSPTFRNYRSGLYNQVPEDFVMSWLRAQTQLHQINNVGSTISRKQSSENQISYVIMGEAFGGLCDLDGITERPVRGLELEAK</sequence>
<keyword evidence="1" id="KW-0732">Signal</keyword>
<dbReference type="HOGENOM" id="CLU_1627924_0_0_1"/>
<dbReference type="EMBL" id="DS231631">
    <property type="protein sequence ID" value="EDU44551.1"/>
    <property type="molecule type" value="Genomic_DNA"/>
</dbReference>
<feature type="signal peptide" evidence="1">
    <location>
        <begin position="1"/>
        <end position="18"/>
    </location>
</feature>
<name>B2WN52_PYRTR</name>
<feature type="chain" id="PRO_5002784936" evidence="1">
    <location>
        <begin position="19"/>
        <end position="163"/>
    </location>
</feature>
<proteinExistence type="predicted"/>
<evidence type="ECO:0000256" key="1">
    <source>
        <dbReference type="SAM" id="SignalP"/>
    </source>
</evidence>
<gene>
    <name evidence="2" type="ORF">PTRG_11501</name>
</gene>
<accession>B2WN52</accession>
<dbReference type="AlphaFoldDB" id="B2WN52"/>
<dbReference type="InParanoid" id="B2WN52"/>